<dbReference type="PATRIC" id="fig|762967.3.peg.222"/>
<evidence type="ECO:0000313" key="2">
    <source>
        <dbReference type="Proteomes" id="UP000004956"/>
    </source>
</evidence>
<dbReference type="HOGENOM" id="CLU_1320334_0_0_4"/>
<proteinExistence type="predicted"/>
<comment type="caution">
    <text evidence="1">The sequence shown here is derived from an EMBL/GenBank/DDBJ whole genome shotgun (WGS) entry which is preliminary data.</text>
</comment>
<dbReference type="Proteomes" id="UP000004956">
    <property type="component" value="Unassembled WGS sequence"/>
</dbReference>
<dbReference type="AlphaFoldDB" id="H3KC15"/>
<dbReference type="STRING" id="762967.HMPREF9440_00265"/>
<accession>H3KC15</accession>
<dbReference type="RefSeq" id="WP_008540684.1">
    <property type="nucleotide sequence ID" value="NZ_JH604866.1"/>
</dbReference>
<organism evidence="1 2">
    <name type="scientific">Sutterella parvirubra YIT 11816</name>
    <dbReference type="NCBI Taxonomy" id="762967"/>
    <lineage>
        <taxon>Bacteria</taxon>
        <taxon>Pseudomonadati</taxon>
        <taxon>Pseudomonadota</taxon>
        <taxon>Betaproteobacteria</taxon>
        <taxon>Burkholderiales</taxon>
        <taxon>Sutterellaceae</taxon>
        <taxon>Sutterella</taxon>
    </lineage>
</organism>
<keyword evidence="2" id="KW-1185">Reference proteome</keyword>
<sequence>MRTSNDFGMVWWAAATAVLGICVPAQEAAAVWNAHEEEKFIAAIQDAIDYTMTGEASPTQNLTETPDPVNFVWEGLRTQGGSVVNTGVLSHRIDEKVSVSADATMRLHVREFKSTPESFNAPWTMNHWNVPNLTGDGLELVPIFNYTYSQEVILLATGITVEGGTGENRGRIDIGASLHADLSARAAFEFSTDQRKPTEDEVKAHGEK</sequence>
<dbReference type="EMBL" id="AFBQ01000034">
    <property type="protein sequence ID" value="EHY32339.1"/>
    <property type="molecule type" value="Genomic_DNA"/>
</dbReference>
<gene>
    <name evidence="1" type="ORF">HMPREF9440_00265</name>
</gene>
<protein>
    <submittedName>
        <fullName evidence="1">Uncharacterized protein</fullName>
    </submittedName>
</protein>
<evidence type="ECO:0000313" key="1">
    <source>
        <dbReference type="EMBL" id="EHY32339.1"/>
    </source>
</evidence>
<name>H3KC15_9BURK</name>
<reference evidence="1 2" key="1">
    <citation type="submission" date="2011-11" db="EMBL/GenBank/DDBJ databases">
        <authorList>
            <person name="Weinstock G."/>
            <person name="Sodergren E."/>
            <person name="Clifton S."/>
            <person name="Fulton L."/>
            <person name="Fulton B."/>
            <person name="Courtney L."/>
            <person name="Fronick C."/>
            <person name="Harrison M."/>
            <person name="Strong C."/>
            <person name="Farmer C."/>
            <person name="Delahaunty K."/>
            <person name="Markovic C."/>
            <person name="Hall O."/>
            <person name="Minx P."/>
            <person name="Tomlinson C."/>
            <person name="Mitreva M."/>
            <person name="Hou S."/>
            <person name="Chen J."/>
            <person name="Wollam A."/>
            <person name="Pepin K.H."/>
            <person name="Johnson M."/>
            <person name="Bhonagiri V."/>
            <person name="Zhang X."/>
            <person name="Suruliraj S."/>
            <person name="Warren W."/>
            <person name="Chinwalla A."/>
            <person name="Mardis E.R."/>
            <person name="Wilson R.K."/>
        </authorList>
    </citation>
    <scope>NUCLEOTIDE SEQUENCE [LARGE SCALE GENOMIC DNA]</scope>
    <source>
        <strain evidence="1 2">YIT 11816</strain>
    </source>
</reference>